<dbReference type="NCBIfam" id="TIGR01555">
    <property type="entry name" value="phge_rel_HI1409"/>
    <property type="match status" value="1"/>
</dbReference>
<organism evidence="3 4">
    <name type="scientific">Methylomagnum ishizawai</name>
    <dbReference type="NCBI Taxonomy" id="1760988"/>
    <lineage>
        <taxon>Bacteria</taxon>
        <taxon>Pseudomonadati</taxon>
        <taxon>Pseudomonadota</taxon>
        <taxon>Gammaproteobacteria</taxon>
        <taxon>Methylococcales</taxon>
        <taxon>Methylococcaceae</taxon>
        <taxon>Methylomagnum</taxon>
    </lineage>
</organism>
<dbReference type="Pfam" id="PF06381">
    <property type="entry name" value="Phage_portal_3"/>
    <property type="match status" value="1"/>
</dbReference>
<evidence type="ECO:0000313" key="3">
    <source>
        <dbReference type="EMBL" id="SMF96051.1"/>
    </source>
</evidence>
<protein>
    <recommendedName>
        <fullName evidence="2">Anti-CBASS protein Acb1-like N-terminal domain-containing protein</fullName>
    </recommendedName>
</protein>
<evidence type="ECO:0000256" key="1">
    <source>
        <dbReference type="SAM" id="MobiDB-lite"/>
    </source>
</evidence>
<sequence length="592" mass="66190">MATFRPSSGGVLVPAAAFHALYPEPVQQAALQDGPMPPGTSRPVGDGLENILAGLGTGRDKASHTGWTFPRLLARQDLENMYRVSWLAKRIVNAPADDMTREWRAHSFDDGAGTENRRMEQAEKRFGIRHKVNEALRWARLYGGSLIIVGTADTQARPRALAEPLETDRIPKGGLRYLMVVDRWRCPSSGKIETDPASPHFGMPESYLLADTGYEIHHSRVVRFDGERLPWSSWRQNALWHDSALQHVLDALKGCDTTVAAIATMMFEANVDILKLSSLDAKLSRKDGEALLHKRFRMAATMKSFNHLFMLDETETYEKKSNSFANLDKIMQEFYAYVAGAAGIPLTRLFGRSPGGLNATGDSDLENYYGRIASDQEAELRPRLETLDAILYRHELGAIPDDAGFEFNSLWELTDKERAEVEEKRANRDRAYVDMGAVTPDLVARELKDRGTYRAMTDDDLLDAEEEPDEEGDTGSEGQQTGDAALALRPTRAMAEEAKRGLAWRRKHGRGGTAIGIARARDIARRRNLSPETVRRMHGFFARHEADTRAEGFRPSEGGYPSIHRIDHALWGGDAGKAWADRMMARLDKRDD</sequence>
<proteinExistence type="predicted"/>
<feature type="region of interest" description="Disordered" evidence="1">
    <location>
        <begin position="454"/>
        <end position="483"/>
    </location>
</feature>
<dbReference type="AlphaFoldDB" id="A0A1Y6D0D1"/>
<evidence type="ECO:0000259" key="2">
    <source>
        <dbReference type="Pfam" id="PF06381"/>
    </source>
</evidence>
<dbReference type="OrthoDB" id="2019396at2"/>
<gene>
    <name evidence="3" type="ORF">SAMN02949497_3431</name>
</gene>
<dbReference type="RefSeq" id="WP_085214794.1">
    <property type="nucleotide sequence ID" value="NZ_FXAM01000001.1"/>
</dbReference>
<name>A0A1Y6D0D1_9GAMM</name>
<feature type="compositionally biased region" description="Acidic residues" evidence="1">
    <location>
        <begin position="458"/>
        <end position="474"/>
    </location>
</feature>
<evidence type="ECO:0000313" key="4">
    <source>
        <dbReference type="Proteomes" id="UP000192923"/>
    </source>
</evidence>
<reference evidence="3 4" key="1">
    <citation type="submission" date="2016-12" db="EMBL/GenBank/DDBJ databases">
        <authorList>
            <person name="Song W.-J."/>
            <person name="Kurnit D.M."/>
        </authorList>
    </citation>
    <scope>NUCLEOTIDE SEQUENCE [LARGE SCALE GENOMIC DNA]</scope>
    <source>
        <strain evidence="3 4">175</strain>
    </source>
</reference>
<dbReference type="EMBL" id="FXAM01000001">
    <property type="protein sequence ID" value="SMF96051.1"/>
    <property type="molecule type" value="Genomic_DNA"/>
</dbReference>
<feature type="domain" description="Anti-CBASS protein Acb1-like N-terminal" evidence="2">
    <location>
        <begin position="77"/>
        <end position="429"/>
    </location>
</feature>
<keyword evidence="4" id="KW-1185">Reference proteome</keyword>
<dbReference type="InterPro" id="IPR006445">
    <property type="entry name" value="Phage-assoc_HI1409"/>
</dbReference>
<dbReference type="InterPro" id="IPR024459">
    <property type="entry name" value="Acb1-like_N"/>
</dbReference>
<dbReference type="Proteomes" id="UP000192923">
    <property type="component" value="Unassembled WGS sequence"/>
</dbReference>
<dbReference type="STRING" id="1760988.SAMN02949497_3431"/>
<accession>A0A1Y6D0D1</accession>